<evidence type="ECO:0000313" key="2">
    <source>
        <dbReference type="Proteomes" id="UP000198407"/>
    </source>
</evidence>
<gene>
    <name evidence="1" type="ORF">SAMN05444352_103324</name>
</gene>
<protein>
    <submittedName>
        <fullName evidence="1">Uncharacterized protein</fullName>
    </submittedName>
</protein>
<sequence>MQQKTRNLNEQNIHLIKEDFERSLSDLGASVQGKSGVALLTSMKRDKVGVGPYPDVTLFEAANRIMSDLVILNGIAGLLREKSFPFTEYTVEFGNEDKNGFDIRASSPTQTLIGEAFNVAPSFFQGKKSSALKKLRAGAADSSYKILMFNADAPPKGYSARHEADTYHVSVDISNGAIAIHHQTPIL</sequence>
<name>A0A239C1T9_9PSED</name>
<dbReference type="RefSeq" id="WP_042126203.1">
    <property type="nucleotide sequence ID" value="NZ_FZOL01000003.1"/>
</dbReference>
<dbReference type="Proteomes" id="UP000198407">
    <property type="component" value="Unassembled WGS sequence"/>
</dbReference>
<proteinExistence type="predicted"/>
<reference evidence="2" key="1">
    <citation type="submission" date="2017-06" db="EMBL/GenBank/DDBJ databases">
        <authorList>
            <person name="Varghese N."/>
            <person name="Submissions S."/>
        </authorList>
    </citation>
    <scope>NUCLEOTIDE SEQUENCE [LARGE SCALE GENOMIC DNA]</scope>
    <source>
        <strain evidence="2">DSM 22348</strain>
    </source>
</reference>
<dbReference type="STRING" id="1215104.GCA_000730585_02302"/>
<dbReference type="AlphaFoldDB" id="A0A239C1T9"/>
<keyword evidence="2" id="KW-1185">Reference proteome</keyword>
<accession>A0A239C1T9</accession>
<organism evidence="1 2">
    <name type="scientific">Pseudomonas japonica</name>
    <dbReference type="NCBI Taxonomy" id="256466"/>
    <lineage>
        <taxon>Bacteria</taxon>
        <taxon>Pseudomonadati</taxon>
        <taxon>Pseudomonadota</taxon>
        <taxon>Gammaproteobacteria</taxon>
        <taxon>Pseudomonadales</taxon>
        <taxon>Pseudomonadaceae</taxon>
        <taxon>Pseudomonas</taxon>
    </lineage>
</organism>
<dbReference type="OrthoDB" id="6891550at2"/>
<evidence type="ECO:0000313" key="1">
    <source>
        <dbReference type="EMBL" id="SNS14116.1"/>
    </source>
</evidence>
<dbReference type="EMBL" id="FZOL01000003">
    <property type="protein sequence ID" value="SNS14116.1"/>
    <property type="molecule type" value="Genomic_DNA"/>
</dbReference>